<dbReference type="GO" id="GO:0002218">
    <property type="term" value="P:activation of innate immune response"/>
    <property type="evidence" value="ECO:0007669"/>
    <property type="project" value="InterPro"/>
</dbReference>
<dbReference type="InterPro" id="IPR036691">
    <property type="entry name" value="Endo/exonu/phosph_ase_sf"/>
</dbReference>
<evidence type="ECO:0000256" key="2">
    <source>
        <dbReference type="SAM" id="MobiDB-lite"/>
    </source>
</evidence>
<comment type="caution">
    <text evidence="4">The sequence shown here is derived from an EMBL/GenBank/DDBJ whole genome shotgun (WGS) entry which is preliminary data.</text>
</comment>
<dbReference type="GO" id="GO:0008270">
    <property type="term" value="F:zinc ion binding"/>
    <property type="evidence" value="ECO:0007669"/>
    <property type="project" value="UniProtKB-KW"/>
</dbReference>
<feature type="compositionally biased region" description="Polar residues" evidence="2">
    <location>
        <begin position="287"/>
        <end position="307"/>
    </location>
</feature>
<keyword evidence="1" id="KW-0862">Zinc</keyword>
<dbReference type="PROSITE" id="PS50158">
    <property type="entry name" value="ZF_CCHC"/>
    <property type="match status" value="2"/>
</dbReference>
<name>A0A2G8KFR9_STIJA</name>
<reference evidence="4 5" key="1">
    <citation type="journal article" date="2017" name="PLoS Biol.">
        <title>The sea cucumber genome provides insights into morphological evolution and visceral regeneration.</title>
        <authorList>
            <person name="Zhang X."/>
            <person name="Sun L."/>
            <person name="Yuan J."/>
            <person name="Sun Y."/>
            <person name="Gao Y."/>
            <person name="Zhang L."/>
            <person name="Li S."/>
            <person name="Dai H."/>
            <person name="Hamel J.F."/>
            <person name="Liu C."/>
            <person name="Yu Y."/>
            <person name="Liu S."/>
            <person name="Lin W."/>
            <person name="Guo K."/>
            <person name="Jin S."/>
            <person name="Xu P."/>
            <person name="Storey K.B."/>
            <person name="Huan P."/>
            <person name="Zhang T."/>
            <person name="Zhou Y."/>
            <person name="Zhang J."/>
            <person name="Lin C."/>
            <person name="Li X."/>
            <person name="Xing L."/>
            <person name="Huo D."/>
            <person name="Sun M."/>
            <person name="Wang L."/>
            <person name="Mercier A."/>
            <person name="Li F."/>
            <person name="Yang H."/>
            <person name="Xiang J."/>
        </authorList>
    </citation>
    <scope>NUCLEOTIDE SEQUENCE [LARGE SCALE GENOMIC DNA]</scope>
    <source>
        <strain evidence="4">Shaxun</strain>
        <tissue evidence="4">Muscle</tissue>
    </source>
</reference>
<keyword evidence="1" id="KW-0479">Metal-binding</keyword>
<dbReference type="EMBL" id="MRZV01000619">
    <property type="protein sequence ID" value="PIK46826.1"/>
    <property type="molecule type" value="Genomic_DNA"/>
</dbReference>
<dbReference type="InterPro" id="IPR001878">
    <property type="entry name" value="Znf_CCHC"/>
</dbReference>
<dbReference type="InterPro" id="IPR042509">
    <property type="entry name" value="ZCCHC3"/>
</dbReference>
<dbReference type="AlphaFoldDB" id="A0A2G8KFR9"/>
<dbReference type="Proteomes" id="UP000230750">
    <property type="component" value="Unassembled WGS sequence"/>
</dbReference>
<dbReference type="SUPFAM" id="SSF56219">
    <property type="entry name" value="DNase I-like"/>
    <property type="match status" value="1"/>
</dbReference>
<dbReference type="SUPFAM" id="SSF57756">
    <property type="entry name" value="Retrovirus zinc finger-like domains"/>
    <property type="match status" value="1"/>
</dbReference>
<feature type="domain" description="CCHC-type" evidence="3">
    <location>
        <begin position="213"/>
        <end position="228"/>
    </location>
</feature>
<feature type="domain" description="CCHC-type" evidence="3">
    <location>
        <begin position="196"/>
        <end position="211"/>
    </location>
</feature>
<keyword evidence="5" id="KW-1185">Reference proteome</keyword>
<dbReference type="Gene3D" id="3.60.10.10">
    <property type="entry name" value="Endonuclease/exonuclease/phosphatase"/>
    <property type="match status" value="1"/>
</dbReference>
<dbReference type="PANTHER" id="PTHR22639">
    <property type="entry name" value="GAG-RELATED PROTEIN"/>
    <property type="match status" value="1"/>
</dbReference>
<evidence type="ECO:0000313" key="5">
    <source>
        <dbReference type="Proteomes" id="UP000230750"/>
    </source>
</evidence>
<dbReference type="SMART" id="SM00343">
    <property type="entry name" value="ZnF_C2HC"/>
    <property type="match status" value="3"/>
</dbReference>
<dbReference type="GO" id="GO:0003690">
    <property type="term" value="F:double-stranded DNA binding"/>
    <property type="evidence" value="ECO:0007669"/>
    <property type="project" value="InterPro"/>
</dbReference>
<protein>
    <submittedName>
        <fullName evidence="4">Pol-like protein</fullName>
    </submittedName>
</protein>
<dbReference type="GO" id="GO:0003723">
    <property type="term" value="F:RNA binding"/>
    <property type="evidence" value="ECO:0007669"/>
    <property type="project" value="InterPro"/>
</dbReference>
<evidence type="ECO:0000259" key="3">
    <source>
        <dbReference type="PROSITE" id="PS50158"/>
    </source>
</evidence>
<organism evidence="4 5">
    <name type="scientific">Stichopus japonicus</name>
    <name type="common">Sea cucumber</name>
    <dbReference type="NCBI Taxonomy" id="307972"/>
    <lineage>
        <taxon>Eukaryota</taxon>
        <taxon>Metazoa</taxon>
        <taxon>Echinodermata</taxon>
        <taxon>Eleutherozoa</taxon>
        <taxon>Echinozoa</taxon>
        <taxon>Holothuroidea</taxon>
        <taxon>Aspidochirotacea</taxon>
        <taxon>Aspidochirotida</taxon>
        <taxon>Stichopodidae</taxon>
        <taxon>Apostichopus</taxon>
    </lineage>
</organism>
<dbReference type="Pfam" id="PF00098">
    <property type="entry name" value="zf-CCHC"/>
    <property type="match status" value="1"/>
</dbReference>
<evidence type="ECO:0000256" key="1">
    <source>
        <dbReference type="PROSITE-ProRule" id="PRU00047"/>
    </source>
</evidence>
<dbReference type="InterPro" id="IPR036875">
    <property type="entry name" value="Znf_CCHC_sf"/>
</dbReference>
<dbReference type="OrthoDB" id="416119at2759"/>
<dbReference type="PANTHER" id="PTHR22639:SF3">
    <property type="entry name" value="ZINC FINGER CCHC DOMAIN-CONTAINING PROTEIN 3"/>
    <property type="match status" value="1"/>
</dbReference>
<evidence type="ECO:0000313" key="4">
    <source>
        <dbReference type="EMBL" id="PIK46826.1"/>
    </source>
</evidence>
<gene>
    <name evidence="4" type="ORF">BSL78_16325</name>
</gene>
<proteinExistence type="predicted"/>
<feature type="compositionally biased region" description="Polar residues" evidence="2">
    <location>
        <begin position="245"/>
        <end position="258"/>
    </location>
</feature>
<dbReference type="Gene3D" id="4.10.60.10">
    <property type="entry name" value="Zinc finger, CCHC-type"/>
    <property type="match status" value="1"/>
</dbReference>
<accession>A0A2G8KFR9</accession>
<dbReference type="CDD" id="cd09076">
    <property type="entry name" value="L1-EN"/>
    <property type="match status" value="1"/>
</dbReference>
<feature type="compositionally biased region" description="Basic and acidic residues" evidence="2">
    <location>
        <begin position="268"/>
        <end position="284"/>
    </location>
</feature>
<sequence>MDSAKSTTAVQSSTQKPCAVMKNNSVRITDNKFEARDVLRALSDDIGKENILGCVNSNGQWIVTLKETTDVELLQATGVLIDGVGYEVRGVTRNLLTVSLFGVPVFIDDNELSDKLREFGCILKSAWTHKTYEDFPNVENGIRYIRLELPSNAKSLPYSIFISGVHLRLKHNGQSRVCNICLSSDHIMRECKQYTCKECGMQGHSESKCPRVKCYRCQQFGHKSFDCPTTPPAPKEDNTSEMETNDSACAEQDNTTIQDIPDNPQPRETIETDKPTPTENENKPSRKINSSQPKPRNNETTDPATLNTEKEDNSTSQKRNLSSEDDWTVQTRKMKNNKKKADPTPNLAKAQTFWDQSIHDQAKLEWDGDILSSFYSPARRRGTSCLIRKGSDNDVHHFEPDINGRFLKLSITVDGQSFTVFNIYAPNTPSERKQFLEDISGKLRNVPEPIILAGDFNTVLNTYVDKYPTTPNPDSSRKSLKLIMTEYELVDIWRERHPSLIQFTRTASNHKTASRIVRFLLNKQLVRYVKSCSISRYPDSDHDMVELKLDFTLFPRGPGVWIFNNSILEDTSFCSEIRDLIEREKQKTCYDNNILQWYDVLKDSLKRTAIKFTKVKSRLSRTHQRKLRKQINHERAKAQKYQDYDTTRLRNLEFQLDETTRADIRGAALRSRIKWFEEGERSSKFFLNLDKSRQSQNVMRQILTDEGAIINDQDDIIHEQARFYKTLYTANRQ</sequence>
<feature type="region of interest" description="Disordered" evidence="2">
    <location>
        <begin position="226"/>
        <end position="345"/>
    </location>
</feature>
<keyword evidence="1" id="KW-0863">Zinc-finger</keyword>